<evidence type="ECO:0000256" key="2">
    <source>
        <dbReference type="ARBA" id="ARBA00022692"/>
    </source>
</evidence>
<feature type="domain" description="G-protein coupled receptors family 2 profile 2" evidence="8">
    <location>
        <begin position="22"/>
        <end position="279"/>
    </location>
</feature>
<evidence type="ECO:0000256" key="6">
    <source>
        <dbReference type="SAM" id="MobiDB-lite"/>
    </source>
</evidence>
<dbReference type="Pfam" id="PF01504">
    <property type="entry name" value="PIP5K"/>
    <property type="match status" value="1"/>
</dbReference>
<feature type="transmembrane region" description="Helical" evidence="7">
    <location>
        <begin position="94"/>
        <end position="118"/>
    </location>
</feature>
<dbReference type="GO" id="GO:0046854">
    <property type="term" value="P:phosphatidylinositol phosphate biosynthetic process"/>
    <property type="evidence" value="ECO:0007669"/>
    <property type="project" value="TreeGrafter"/>
</dbReference>
<feature type="transmembrane region" description="Helical" evidence="7">
    <location>
        <begin position="259"/>
        <end position="278"/>
    </location>
</feature>
<keyword evidence="3 7" id="KW-1133">Transmembrane helix</keyword>
<keyword evidence="5" id="KW-0067">ATP-binding</keyword>
<feature type="domain" description="PIPK" evidence="9">
    <location>
        <begin position="291"/>
        <end position="742"/>
    </location>
</feature>
<organism evidence="11 12">
    <name type="scientific">Aphanomyces stellatus</name>
    <dbReference type="NCBI Taxonomy" id="120398"/>
    <lineage>
        <taxon>Eukaryota</taxon>
        <taxon>Sar</taxon>
        <taxon>Stramenopiles</taxon>
        <taxon>Oomycota</taxon>
        <taxon>Saprolegniomycetes</taxon>
        <taxon>Saprolegniales</taxon>
        <taxon>Verrucalvaceae</taxon>
        <taxon>Aphanomyces</taxon>
    </lineage>
</organism>
<feature type="transmembrane region" description="Helical" evidence="7">
    <location>
        <begin position="224"/>
        <end position="247"/>
    </location>
</feature>
<dbReference type="CDD" id="cd00139">
    <property type="entry name" value="PIPKc"/>
    <property type="match status" value="1"/>
</dbReference>
<protein>
    <submittedName>
        <fullName evidence="11">Aste57867_9728 protein</fullName>
    </submittedName>
</protein>
<dbReference type="GO" id="GO:0005886">
    <property type="term" value="C:plasma membrane"/>
    <property type="evidence" value="ECO:0007669"/>
    <property type="project" value="TreeGrafter"/>
</dbReference>
<keyword evidence="5" id="KW-0418">Kinase</keyword>
<comment type="subcellular location">
    <subcellularLocation>
        <location evidence="1">Membrane</location>
        <topology evidence="1">Multi-pass membrane protein</topology>
    </subcellularLocation>
</comment>
<feature type="transmembrane region" description="Helical" evidence="7">
    <location>
        <begin position="54"/>
        <end position="74"/>
    </location>
</feature>
<feature type="compositionally biased region" description="Low complexity" evidence="6">
    <location>
        <begin position="627"/>
        <end position="638"/>
    </location>
</feature>
<reference evidence="11 12" key="1">
    <citation type="submission" date="2019-03" db="EMBL/GenBank/DDBJ databases">
        <authorList>
            <person name="Gaulin E."/>
            <person name="Dumas B."/>
        </authorList>
    </citation>
    <scope>NUCLEOTIDE SEQUENCE [LARGE SCALE GENOMIC DNA]</scope>
    <source>
        <strain evidence="11">CBS 568.67</strain>
    </source>
</reference>
<dbReference type="InterPro" id="IPR027484">
    <property type="entry name" value="PInositol-4-P-5-kinase_N"/>
</dbReference>
<dbReference type="Gene3D" id="3.30.800.10">
    <property type="entry name" value="Phosphatidylinositol Phosphate Kinase II Beta"/>
    <property type="match status" value="1"/>
</dbReference>
<dbReference type="GO" id="GO:0007166">
    <property type="term" value="P:cell surface receptor signaling pathway"/>
    <property type="evidence" value="ECO:0007669"/>
    <property type="project" value="InterPro"/>
</dbReference>
<keyword evidence="5" id="KW-0808">Transferase</keyword>
<feature type="transmembrane region" description="Helical" evidence="7">
    <location>
        <begin position="174"/>
        <end position="197"/>
    </location>
</feature>
<proteinExistence type="predicted"/>
<feature type="region of interest" description="Disordered" evidence="6">
    <location>
        <begin position="814"/>
        <end position="840"/>
    </location>
</feature>
<evidence type="ECO:0000259" key="9">
    <source>
        <dbReference type="PROSITE" id="PS51455"/>
    </source>
</evidence>
<keyword evidence="5" id="KW-0547">Nucleotide-binding</keyword>
<dbReference type="InterPro" id="IPR002498">
    <property type="entry name" value="PInositol-4-P-4/5-kinase_core"/>
</dbReference>
<evidence type="ECO:0000256" key="3">
    <source>
        <dbReference type="ARBA" id="ARBA00022989"/>
    </source>
</evidence>
<dbReference type="Gene3D" id="3.30.810.10">
    <property type="entry name" value="2-Layer Sandwich"/>
    <property type="match status" value="1"/>
</dbReference>
<dbReference type="GO" id="GO:0005524">
    <property type="term" value="F:ATP binding"/>
    <property type="evidence" value="ECO:0007669"/>
    <property type="project" value="UniProtKB-UniRule"/>
</dbReference>
<dbReference type="GO" id="GO:0016308">
    <property type="term" value="F:1-phosphatidylinositol-4-phosphate 5-kinase activity"/>
    <property type="evidence" value="ECO:0007669"/>
    <property type="project" value="TreeGrafter"/>
</dbReference>
<keyword evidence="12" id="KW-1185">Reference proteome</keyword>
<feature type="compositionally biased region" description="Polar residues" evidence="6">
    <location>
        <begin position="816"/>
        <end position="825"/>
    </location>
</feature>
<dbReference type="PANTHER" id="PTHR23086:SF8">
    <property type="entry name" value="PHOSPHATIDYLINOSITOL 5-PHOSPHATE 4-KINASE, ISOFORM A"/>
    <property type="match status" value="1"/>
</dbReference>
<dbReference type="PROSITE" id="PS51455">
    <property type="entry name" value="PIPK"/>
    <property type="match status" value="1"/>
</dbReference>
<evidence type="ECO:0000313" key="10">
    <source>
        <dbReference type="EMBL" id="KAF0699714.1"/>
    </source>
</evidence>
<dbReference type="InterPro" id="IPR017981">
    <property type="entry name" value="GPCR_2-like_7TM"/>
</dbReference>
<dbReference type="SUPFAM" id="SSF56104">
    <property type="entry name" value="SAICAR synthase-like"/>
    <property type="match status" value="1"/>
</dbReference>
<dbReference type="InterPro" id="IPR027483">
    <property type="entry name" value="PInositol-4-P-4/5-kinase_C_sf"/>
</dbReference>
<feature type="transmembrane region" description="Helical" evidence="7">
    <location>
        <begin position="23"/>
        <end position="47"/>
    </location>
</feature>
<dbReference type="AlphaFoldDB" id="A0A485KNM1"/>
<accession>A0A485KNM1</accession>
<dbReference type="InterPro" id="IPR023610">
    <property type="entry name" value="PInositol-4/5-P-5/4-kinase"/>
</dbReference>
<keyword evidence="4 7" id="KW-0472">Membrane</keyword>
<dbReference type="PANTHER" id="PTHR23086">
    <property type="entry name" value="PHOSPHATIDYLINOSITOL-4-PHOSPHATE 5-KINASE"/>
    <property type="match status" value="1"/>
</dbReference>
<dbReference type="Proteomes" id="UP000332933">
    <property type="component" value="Unassembled WGS sequence"/>
</dbReference>
<gene>
    <name evidence="11" type="primary">Aste57867_9728</name>
    <name evidence="10" type="ORF">As57867_009690</name>
    <name evidence="11" type="ORF">ASTE57867_9728</name>
</gene>
<evidence type="ECO:0000256" key="4">
    <source>
        <dbReference type="ARBA" id="ARBA00023136"/>
    </source>
</evidence>
<dbReference type="EMBL" id="CAADRA010005180">
    <property type="protein sequence ID" value="VFT86607.1"/>
    <property type="molecule type" value="Genomic_DNA"/>
</dbReference>
<evidence type="ECO:0000313" key="12">
    <source>
        <dbReference type="Proteomes" id="UP000332933"/>
    </source>
</evidence>
<feature type="compositionally biased region" description="Low complexity" evidence="6">
    <location>
        <begin position="826"/>
        <end position="840"/>
    </location>
</feature>
<dbReference type="SMART" id="SM00330">
    <property type="entry name" value="PIPKc"/>
    <property type="match status" value="1"/>
</dbReference>
<evidence type="ECO:0000256" key="7">
    <source>
        <dbReference type="SAM" id="Phobius"/>
    </source>
</evidence>
<dbReference type="GO" id="GO:0004888">
    <property type="term" value="F:transmembrane signaling receptor activity"/>
    <property type="evidence" value="ECO:0007669"/>
    <property type="project" value="InterPro"/>
</dbReference>
<feature type="compositionally biased region" description="Polar residues" evidence="6">
    <location>
        <begin position="639"/>
        <end position="654"/>
    </location>
</feature>
<evidence type="ECO:0000259" key="8">
    <source>
        <dbReference type="PROSITE" id="PS50261"/>
    </source>
</evidence>
<dbReference type="OrthoDB" id="20783at2759"/>
<dbReference type="EMBL" id="VJMH01005159">
    <property type="protein sequence ID" value="KAF0699714.1"/>
    <property type="molecule type" value="Genomic_DNA"/>
</dbReference>
<evidence type="ECO:0000256" key="5">
    <source>
        <dbReference type="PROSITE-ProRule" id="PRU00781"/>
    </source>
</evidence>
<reference evidence="10" key="2">
    <citation type="submission" date="2019-06" db="EMBL/GenBank/DDBJ databases">
        <title>Genomics analysis of Aphanomyces spp. identifies a new class of oomycete effector associated with host adaptation.</title>
        <authorList>
            <person name="Gaulin E."/>
        </authorList>
    </citation>
    <scope>NUCLEOTIDE SEQUENCE</scope>
    <source>
        <strain evidence="10">CBS 578.67</strain>
    </source>
</reference>
<sequence length="840" mass="93485">MADSIASNNSAAVGFVTPGDTVAALRLIFTILSILGCVLVVLSYLLFLPLRKGTNALVVSIAICAMGMHITMLAQTGYAGPNKVNNNCESSEKAVSILTQFFVLGQEMYLFMMILDLYSTTRNPFTYTRTSIYHLVVLSISLLVAYIFSVNSEAIGFTELGICWFKSNSSNASVWLHIYFVAPLAFLYGKGFMLFIVARNRIQDGYDDITTSAARILSLRHMRVYIVTSALYWIIMGVGSIAILFWMNLADKIVSFYEFWMLGLSLKGTVIFVLYSYLMKLPTIYAMWRQGNYDDLMNIQGVQWVLRRDVLYFARMGICESISSAVEWIPEGPSPYAVRSLELIGRHESHKAIFHEFEAASFALIRSLSGITSDALGHSMRAHTQERFSEGKSGAFLYYTGDQKFIVKTCTEAEQGYLMQILPAYIGHLQMYPNSFLSRYVGCYELIVYDQTIRFIVLANILQNPSVVVDEFYDLKGSWVGRYENPHLLSVRKVCKHCGKEFVVGKTQEVCQMNPSRKQGHVQDICGKDLNWGDRQISLHEEVAEAIADQLATDSEFLRSINSIDYSLIVGLHTTGGEHTMMDAEDGALASSRTSGPPSTARDPYDLTLLGLQKKHPPPKAMSRQQSTAGSAATATTTNGHRNSSLYAASPTSDTKATGYLPISSTKAMQMVQSPASHTAPTTNNECVVYMGIIDILTPWSVRKQIEHWFRIYIQCLDRQGISCVEPTYYAERFRERVVNKVIRGQQASPNMQPLSNSLDTDASGSHRLNLKLIQPQHHHHAPDSTAAAHAAARNTTLVASDFTGSNFVWDHRPSSAKSNMSSFPSLNSAQSNSQNNNSR</sequence>
<feature type="transmembrane region" description="Helical" evidence="7">
    <location>
        <begin position="130"/>
        <end position="148"/>
    </location>
</feature>
<feature type="region of interest" description="Disordered" evidence="6">
    <location>
        <begin position="611"/>
        <end position="654"/>
    </location>
</feature>
<dbReference type="PROSITE" id="PS50261">
    <property type="entry name" value="G_PROTEIN_RECEP_F2_4"/>
    <property type="match status" value="1"/>
</dbReference>
<evidence type="ECO:0000256" key="1">
    <source>
        <dbReference type="ARBA" id="ARBA00004141"/>
    </source>
</evidence>
<evidence type="ECO:0000313" key="11">
    <source>
        <dbReference type="EMBL" id="VFT86607.1"/>
    </source>
</evidence>
<keyword evidence="2 7" id="KW-0812">Transmembrane</keyword>
<name>A0A485KNM1_9STRA</name>
<dbReference type="Gene3D" id="1.20.1070.10">
    <property type="entry name" value="Rhodopsin 7-helix transmembrane proteins"/>
    <property type="match status" value="1"/>
</dbReference>